<dbReference type="RefSeq" id="WP_061081379.1">
    <property type="nucleotide sequence ID" value="NZ_JAAXPG010000027.1"/>
</dbReference>
<comment type="caution">
    <text evidence="3">The sequence shown here is derived from an EMBL/GenBank/DDBJ whole genome shotgun (WGS) entry which is preliminary data.</text>
</comment>
<protein>
    <submittedName>
        <fullName evidence="3">SgcJ/EcaC family oxidoreductase</fullName>
    </submittedName>
</protein>
<dbReference type="EMBL" id="JAAXPG010000027">
    <property type="protein sequence ID" value="NKZ00792.1"/>
    <property type="molecule type" value="Genomic_DNA"/>
</dbReference>
<proteinExistence type="predicted"/>
<accession>A0A7X6MGB7</accession>
<feature type="region of interest" description="Disordered" evidence="1">
    <location>
        <begin position="1"/>
        <end position="20"/>
    </location>
</feature>
<feature type="domain" description="DUF4440" evidence="2">
    <location>
        <begin position="27"/>
        <end position="137"/>
    </location>
</feature>
<dbReference type="InterPro" id="IPR027843">
    <property type="entry name" value="DUF4440"/>
</dbReference>
<evidence type="ECO:0000256" key="1">
    <source>
        <dbReference type="SAM" id="MobiDB-lite"/>
    </source>
</evidence>
<keyword evidence="4" id="KW-1185">Reference proteome</keyword>
<evidence type="ECO:0000259" key="2">
    <source>
        <dbReference type="Pfam" id="PF14534"/>
    </source>
</evidence>
<dbReference type="SUPFAM" id="SSF54427">
    <property type="entry name" value="NTF2-like"/>
    <property type="match status" value="1"/>
</dbReference>
<organism evidence="3 4">
    <name type="scientific">Nocardiopsis alborubida</name>
    <dbReference type="NCBI Taxonomy" id="146802"/>
    <lineage>
        <taxon>Bacteria</taxon>
        <taxon>Bacillati</taxon>
        <taxon>Actinomycetota</taxon>
        <taxon>Actinomycetes</taxon>
        <taxon>Streptosporangiales</taxon>
        <taxon>Nocardiopsidaceae</taxon>
        <taxon>Nocardiopsis</taxon>
    </lineage>
</organism>
<evidence type="ECO:0000313" key="4">
    <source>
        <dbReference type="Proteomes" id="UP000553209"/>
    </source>
</evidence>
<sequence>MSDTEQTETRTGTRRSPEGPTRALAEIHGLVRSLQNAFNAHDPVALADHYAGDALWASAGGRRMVGSAQIAEFAKEVAPRLADSYARYEVANLLEIRPDVIAVQVAQTAVDADGEPTGAPAGSALYVCARGEDGWRISAGQNMIVAQ</sequence>
<dbReference type="AlphaFoldDB" id="A0A7X6MGB7"/>
<dbReference type="NCBIfam" id="TIGR02246">
    <property type="entry name" value="SgcJ/EcaC family oxidoreductase"/>
    <property type="match status" value="1"/>
</dbReference>
<dbReference type="InterPro" id="IPR032710">
    <property type="entry name" value="NTF2-like_dom_sf"/>
</dbReference>
<name>A0A7X6MGB7_9ACTN</name>
<evidence type="ECO:0000313" key="3">
    <source>
        <dbReference type="EMBL" id="NKZ00792.1"/>
    </source>
</evidence>
<reference evidence="3 4" key="1">
    <citation type="submission" date="2020-04" db="EMBL/GenBank/DDBJ databases">
        <title>MicrobeNet Type strains.</title>
        <authorList>
            <person name="Nicholson A.C."/>
        </authorList>
    </citation>
    <scope>NUCLEOTIDE SEQUENCE [LARGE SCALE GENOMIC DNA]</scope>
    <source>
        <strain evidence="3 4">ATCC 23612</strain>
    </source>
</reference>
<dbReference type="Proteomes" id="UP000553209">
    <property type="component" value="Unassembled WGS sequence"/>
</dbReference>
<dbReference type="Pfam" id="PF14534">
    <property type="entry name" value="DUF4440"/>
    <property type="match status" value="1"/>
</dbReference>
<dbReference type="InterPro" id="IPR011944">
    <property type="entry name" value="Steroid_delta5-4_isomerase"/>
</dbReference>
<dbReference type="Gene3D" id="3.10.450.50">
    <property type="match status" value="1"/>
</dbReference>
<gene>
    <name evidence="3" type="ORF">HGB44_24435</name>
</gene>